<dbReference type="EMBL" id="BARV01029169">
    <property type="protein sequence ID" value="GAI41946.1"/>
    <property type="molecule type" value="Genomic_DNA"/>
</dbReference>
<comment type="caution">
    <text evidence="1">The sequence shown here is derived from an EMBL/GenBank/DDBJ whole genome shotgun (WGS) entry which is preliminary data.</text>
</comment>
<dbReference type="AlphaFoldDB" id="X1PHH1"/>
<name>X1PHH1_9ZZZZ</name>
<dbReference type="InterPro" id="IPR029044">
    <property type="entry name" value="Nucleotide-diphossugar_trans"/>
</dbReference>
<organism evidence="1">
    <name type="scientific">marine sediment metagenome</name>
    <dbReference type="NCBI Taxonomy" id="412755"/>
    <lineage>
        <taxon>unclassified sequences</taxon>
        <taxon>metagenomes</taxon>
        <taxon>ecological metagenomes</taxon>
    </lineage>
</organism>
<sequence length="130" mass="15118">EESKLRNWGAIGIVGVDFDSPWHHWGWKSKAPCLATTLDECCIIINKKNNIWFDEKNCNNWHAYGVDFCLQARDKGLDVYIMNGPGFHDDTEKTYSLPKDFLVNLEHYKKVLRKKWGDKFPQLHTTTGAF</sequence>
<reference evidence="1" key="1">
    <citation type="journal article" date="2014" name="Front. Microbiol.">
        <title>High frequency of phylogenetically diverse reductive dehalogenase-homologous genes in deep subseafloor sedimentary metagenomes.</title>
        <authorList>
            <person name="Kawai M."/>
            <person name="Futagami T."/>
            <person name="Toyoda A."/>
            <person name="Takaki Y."/>
            <person name="Nishi S."/>
            <person name="Hori S."/>
            <person name="Arai W."/>
            <person name="Tsubouchi T."/>
            <person name="Morono Y."/>
            <person name="Uchiyama I."/>
            <person name="Ito T."/>
            <person name="Fujiyama A."/>
            <person name="Inagaki F."/>
            <person name="Takami H."/>
        </authorList>
    </citation>
    <scope>NUCLEOTIDE SEQUENCE</scope>
    <source>
        <strain evidence="1">Expedition CK06-06</strain>
    </source>
</reference>
<evidence type="ECO:0000313" key="1">
    <source>
        <dbReference type="EMBL" id="GAI41946.1"/>
    </source>
</evidence>
<proteinExistence type="predicted"/>
<feature type="non-terminal residue" evidence="1">
    <location>
        <position position="1"/>
    </location>
</feature>
<protein>
    <submittedName>
        <fullName evidence="1">Uncharacterized protein</fullName>
    </submittedName>
</protein>
<accession>X1PHH1</accession>
<gene>
    <name evidence="1" type="ORF">S06H3_46568</name>
</gene>
<dbReference type="Gene3D" id="3.90.550.10">
    <property type="entry name" value="Spore Coat Polysaccharide Biosynthesis Protein SpsA, Chain A"/>
    <property type="match status" value="1"/>
</dbReference>